<comment type="similarity">
    <text evidence="5">Belongs to the SAT4 family.</text>
</comment>
<sequence>MGFGHASGVATAVPTIVLTIISSIMVVSRIGTRVFIAHCFGIEDIFIIFAFIFAITLCVFTVIETLNGLGQHEYYLEYPYAWLMPLFHTIWTYYLAMFCTKFSILIQHEGFFANAVTATYIMMAFCIVFVTWEFFSAIFTCVPVRKFWNPQVYFGGCLSLNALWFTNAGINIVSDLIITILPLPVFKALELPRKQKLGLMGIFGLGGFVCVVSIIRLPALYEGLQHNDRSYYYPGTAIWSMVEVNTGIICSCLPTLRALVSRFWPKAFTTKELRSMTTNASDGQYTKVYSENGMSMTKSSSDRSGVPASIQGSEITSHAMFRRNENVDDRSSRSEEAVSVPIPANIPPGAAIHVFTTVDQNSERRLSSPWPRSSSTQESAVGNSRSRDAQRVRFDSGMNQYADYRQQEYRNAEWEAHQRRYGSDLMDSFEPPEERGSMEEVRGRDLDSFPSVPTPWASDDNEEEENFDERR</sequence>
<evidence type="ECO:0000256" key="2">
    <source>
        <dbReference type="ARBA" id="ARBA00022692"/>
    </source>
</evidence>
<feature type="transmembrane region" description="Helical" evidence="7">
    <location>
        <begin position="197"/>
        <end position="217"/>
    </location>
</feature>
<evidence type="ECO:0000313" key="10">
    <source>
        <dbReference type="Proteomes" id="UP001138500"/>
    </source>
</evidence>
<dbReference type="Pfam" id="PF20684">
    <property type="entry name" value="Fung_rhodopsin"/>
    <property type="match status" value="1"/>
</dbReference>
<feature type="compositionally biased region" description="Acidic residues" evidence="6">
    <location>
        <begin position="459"/>
        <end position="471"/>
    </location>
</feature>
<evidence type="ECO:0000256" key="1">
    <source>
        <dbReference type="ARBA" id="ARBA00004141"/>
    </source>
</evidence>
<accession>A0A9W7SP03</accession>
<dbReference type="PANTHER" id="PTHR33048">
    <property type="entry name" value="PTH11-LIKE INTEGRAL MEMBRANE PROTEIN (AFU_ORTHOLOGUE AFUA_5G11245)"/>
    <property type="match status" value="1"/>
</dbReference>
<feature type="transmembrane region" description="Helical" evidence="7">
    <location>
        <begin position="82"/>
        <end position="99"/>
    </location>
</feature>
<feature type="compositionally biased region" description="Basic and acidic residues" evidence="6">
    <location>
        <begin position="322"/>
        <end position="336"/>
    </location>
</feature>
<dbReference type="OrthoDB" id="444631at2759"/>
<comment type="subcellular location">
    <subcellularLocation>
        <location evidence="1">Membrane</location>
        <topology evidence="1">Multi-pass membrane protein</topology>
    </subcellularLocation>
</comment>
<feature type="region of interest" description="Disordered" evidence="6">
    <location>
        <begin position="318"/>
        <end position="346"/>
    </location>
</feature>
<feature type="domain" description="Rhodopsin" evidence="8">
    <location>
        <begin position="29"/>
        <end position="262"/>
    </location>
</feature>
<dbReference type="GO" id="GO:0016020">
    <property type="term" value="C:membrane"/>
    <property type="evidence" value="ECO:0007669"/>
    <property type="project" value="UniProtKB-SubCell"/>
</dbReference>
<feature type="compositionally biased region" description="Low complexity" evidence="6">
    <location>
        <begin position="367"/>
        <end position="379"/>
    </location>
</feature>
<feature type="transmembrane region" description="Helical" evidence="7">
    <location>
        <begin position="237"/>
        <end position="256"/>
    </location>
</feature>
<reference evidence="9 10" key="2">
    <citation type="journal article" date="2021" name="Curr. Genet.">
        <title>Genetic response to nitrogen starvation in the aggressive Eucalyptus foliar pathogen Teratosphaeria destructans.</title>
        <authorList>
            <person name="Havenga M."/>
            <person name="Wingfield B.D."/>
            <person name="Wingfield M.J."/>
            <person name="Dreyer L.L."/>
            <person name="Roets F."/>
            <person name="Aylward J."/>
        </authorList>
    </citation>
    <scope>NUCLEOTIDE SEQUENCE [LARGE SCALE GENOMIC DNA]</scope>
    <source>
        <strain evidence="9">CMW44962</strain>
    </source>
</reference>
<proteinExistence type="inferred from homology"/>
<protein>
    <submittedName>
        <fullName evidence="9">Integral membrane protein</fullName>
    </submittedName>
</protein>
<comment type="caution">
    <text evidence="9">The sequence shown here is derived from an EMBL/GenBank/DDBJ whole genome shotgun (WGS) entry which is preliminary data.</text>
</comment>
<keyword evidence="3 7" id="KW-1133">Transmembrane helix</keyword>
<keyword evidence="2 7" id="KW-0812">Transmembrane</keyword>
<feature type="transmembrane region" description="Helical" evidence="7">
    <location>
        <begin position="152"/>
        <end position="185"/>
    </location>
</feature>
<dbReference type="EMBL" id="RIBY02002089">
    <property type="protein sequence ID" value="KAH9825703.1"/>
    <property type="molecule type" value="Genomic_DNA"/>
</dbReference>
<evidence type="ECO:0000256" key="5">
    <source>
        <dbReference type="ARBA" id="ARBA00038359"/>
    </source>
</evidence>
<name>A0A9W7SP03_9PEZI</name>
<feature type="compositionally biased region" description="Basic and acidic residues" evidence="6">
    <location>
        <begin position="385"/>
        <end position="394"/>
    </location>
</feature>
<evidence type="ECO:0000256" key="4">
    <source>
        <dbReference type="ARBA" id="ARBA00023136"/>
    </source>
</evidence>
<dbReference type="InterPro" id="IPR052337">
    <property type="entry name" value="SAT4-like"/>
</dbReference>
<dbReference type="PANTHER" id="PTHR33048:SF132">
    <property type="entry name" value="MEMBRANE PROTEIN, PUTATIVE (AFU_ORTHOLOGUE AFUA_6G07820)-RELATED"/>
    <property type="match status" value="1"/>
</dbReference>
<evidence type="ECO:0000256" key="3">
    <source>
        <dbReference type="ARBA" id="ARBA00022989"/>
    </source>
</evidence>
<feature type="region of interest" description="Disordered" evidence="6">
    <location>
        <begin position="360"/>
        <end position="399"/>
    </location>
</feature>
<dbReference type="InterPro" id="IPR049326">
    <property type="entry name" value="Rhodopsin_dom_fungi"/>
</dbReference>
<keyword evidence="10" id="KW-1185">Reference proteome</keyword>
<feature type="transmembrane region" description="Helical" evidence="7">
    <location>
        <begin position="111"/>
        <end position="132"/>
    </location>
</feature>
<feature type="compositionally biased region" description="Basic and acidic residues" evidence="6">
    <location>
        <begin position="432"/>
        <end position="447"/>
    </location>
</feature>
<evidence type="ECO:0000259" key="8">
    <source>
        <dbReference type="Pfam" id="PF20684"/>
    </source>
</evidence>
<reference evidence="9 10" key="1">
    <citation type="journal article" date="2018" name="IMA Fungus">
        <title>IMA Genome-F 10: Nine draft genome sequences of Claviceps purpurea s.lat., including C. arundinis, C. humidiphila, and C. cf. spartinae, pseudomolecules for the pitch canker pathogen Fusarium circinatum, draft genome of Davidsoniella eucalypti, Grosmannia galeiformis, Quambalaria eucalypti, and Teratosphaeria destructans.</title>
        <authorList>
            <person name="Wingfield B.D."/>
            <person name="Liu M."/>
            <person name="Nguyen H.D."/>
            <person name="Lane F.A."/>
            <person name="Morgan S.W."/>
            <person name="De Vos L."/>
            <person name="Wilken P.M."/>
            <person name="Duong T.A."/>
            <person name="Aylward J."/>
            <person name="Coetzee M.P."/>
            <person name="Dadej K."/>
            <person name="De Beer Z.W."/>
            <person name="Findlay W."/>
            <person name="Havenga M."/>
            <person name="Kolarik M."/>
            <person name="Menzies J.G."/>
            <person name="Naidoo K."/>
            <person name="Pochopski O."/>
            <person name="Shoukouhi P."/>
            <person name="Santana Q.C."/>
            <person name="Seifert K.A."/>
            <person name="Soal N."/>
            <person name="Steenkamp E.T."/>
            <person name="Tatham C.T."/>
            <person name="van der Nest M.A."/>
            <person name="Wingfield M.J."/>
        </authorList>
    </citation>
    <scope>NUCLEOTIDE SEQUENCE [LARGE SCALE GENOMIC DNA]</scope>
    <source>
        <strain evidence="9">CMW44962</strain>
    </source>
</reference>
<evidence type="ECO:0000256" key="7">
    <source>
        <dbReference type="SAM" id="Phobius"/>
    </source>
</evidence>
<feature type="transmembrane region" description="Helical" evidence="7">
    <location>
        <begin position="34"/>
        <end position="62"/>
    </location>
</feature>
<dbReference type="AlphaFoldDB" id="A0A9W7SP03"/>
<evidence type="ECO:0000256" key="6">
    <source>
        <dbReference type="SAM" id="MobiDB-lite"/>
    </source>
</evidence>
<evidence type="ECO:0000313" key="9">
    <source>
        <dbReference type="EMBL" id="KAH9825703.1"/>
    </source>
</evidence>
<gene>
    <name evidence="9" type="ORF">Tdes44962_MAKER00633</name>
</gene>
<dbReference type="Proteomes" id="UP001138500">
    <property type="component" value="Unassembled WGS sequence"/>
</dbReference>
<feature type="region of interest" description="Disordered" evidence="6">
    <location>
        <begin position="420"/>
        <end position="471"/>
    </location>
</feature>
<feature type="transmembrane region" description="Helical" evidence="7">
    <location>
        <begin position="6"/>
        <end position="27"/>
    </location>
</feature>
<organism evidence="9 10">
    <name type="scientific">Teratosphaeria destructans</name>
    <dbReference type="NCBI Taxonomy" id="418781"/>
    <lineage>
        <taxon>Eukaryota</taxon>
        <taxon>Fungi</taxon>
        <taxon>Dikarya</taxon>
        <taxon>Ascomycota</taxon>
        <taxon>Pezizomycotina</taxon>
        <taxon>Dothideomycetes</taxon>
        <taxon>Dothideomycetidae</taxon>
        <taxon>Mycosphaerellales</taxon>
        <taxon>Teratosphaeriaceae</taxon>
        <taxon>Teratosphaeria</taxon>
    </lineage>
</organism>
<keyword evidence="4 7" id="KW-0472">Membrane</keyword>